<dbReference type="EMBL" id="JADIMX010000089">
    <property type="protein sequence ID" value="MBO8434629.1"/>
    <property type="molecule type" value="Genomic_DNA"/>
</dbReference>
<dbReference type="PROSITE" id="PS51482">
    <property type="entry name" value="DEGV"/>
    <property type="match status" value="1"/>
</dbReference>
<evidence type="ECO:0000313" key="3">
    <source>
        <dbReference type="Proteomes" id="UP000823611"/>
    </source>
</evidence>
<dbReference type="GO" id="GO:0008289">
    <property type="term" value="F:lipid binding"/>
    <property type="evidence" value="ECO:0007669"/>
    <property type="project" value="UniProtKB-KW"/>
</dbReference>
<accession>A0A9D9H3H0</accession>
<dbReference type="Gene3D" id="3.30.1180.10">
    <property type="match status" value="1"/>
</dbReference>
<dbReference type="PANTHER" id="PTHR33434">
    <property type="entry name" value="DEGV DOMAIN-CONTAINING PROTEIN DR_1986-RELATED"/>
    <property type="match status" value="1"/>
</dbReference>
<gene>
    <name evidence="2" type="ORF">IAC55_04820</name>
</gene>
<dbReference type="PANTHER" id="PTHR33434:SF2">
    <property type="entry name" value="FATTY ACID-BINDING PROTEIN TM_1468"/>
    <property type="match status" value="1"/>
</dbReference>
<dbReference type="AlphaFoldDB" id="A0A9D9H3H0"/>
<dbReference type="InterPro" id="IPR003797">
    <property type="entry name" value="DegV"/>
</dbReference>
<dbReference type="NCBIfam" id="TIGR00762">
    <property type="entry name" value="DegV"/>
    <property type="match status" value="1"/>
</dbReference>
<dbReference type="InterPro" id="IPR050270">
    <property type="entry name" value="DegV_domain_contain"/>
</dbReference>
<dbReference type="Proteomes" id="UP000823611">
    <property type="component" value="Unassembled WGS sequence"/>
</dbReference>
<reference evidence="2" key="2">
    <citation type="journal article" date="2021" name="PeerJ">
        <title>Extensive microbial diversity within the chicken gut microbiome revealed by metagenomics and culture.</title>
        <authorList>
            <person name="Gilroy R."/>
            <person name="Ravi A."/>
            <person name="Getino M."/>
            <person name="Pursley I."/>
            <person name="Horton D.L."/>
            <person name="Alikhan N.F."/>
            <person name="Baker D."/>
            <person name="Gharbi K."/>
            <person name="Hall N."/>
            <person name="Watson M."/>
            <person name="Adriaenssens E.M."/>
            <person name="Foster-Nyarko E."/>
            <person name="Jarju S."/>
            <person name="Secka A."/>
            <person name="Antonio M."/>
            <person name="Oren A."/>
            <person name="Chaudhuri R.R."/>
            <person name="La Ragione R."/>
            <person name="Hildebrand F."/>
            <person name="Pallen M.J."/>
        </authorList>
    </citation>
    <scope>NUCLEOTIDE SEQUENCE</scope>
    <source>
        <strain evidence="2">F6-4510</strain>
    </source>
</reference>
<evidence type="ECO:0000313" key="2">
    <source>
        <dbReference type="EMBL" id="MBO8434629.1"/>
    </source>
</evidence>
<dbReference type="Pfam" id="PF02645">
    <property type="entry name" value="DegV"/>
    <property type="match status" value="1"/>
</dbReference>
<name>A0A9D9H3H0_9FIRM</name>
<dbReference type="Gene3D" id="3.40.50.10170">
    <property type="match status" value="1"/>
</dbReference>
<dbReference type="InterPro" id="IPR043168">
    <property type="entry name" value="DegV_C"/>
</dbReference>
<sequence length="296" mass="33330">MADFQIFSDGSCDIERNLAKENNIKIIPYYVSLNHTDYFKEVEELPLEEFYKEMIGKNVFPKTSLPSVQDYINAFTEDLEKGKDILCFTITTTLSGSYQSALSAKMILEETYKDAKIIIINSFHATGSEMLMVLEAARMQRDGLSIEKIAEICEKMKIDGRIIFLVGSLENLRRGGRIGKLAAISGGILNIKPLIVLKDGEINVGGIARGIKKASKKIVELTTEHFKESEENYKDYIFTIGTTNLFDDVEPLKENVLKELPDANFIDPFRIGATIASHTGKDTLGLCFVKKYEFYM</sequence>
<proteinExistence type="predicted"/>
<keyword evidence="1" id="KW-0446">Lipid-binding</keyword>
<organism evidence="2 3">
    <name type="scientific">Candidatus Fimicola merdigallinarum</name>
    <dbReference type="NCBI Taxonomy" id="2840819"/>
    <lineage>
        <taxon>Bacteria</taxon>
        <taxon>Bacillati</taxon>
        <taxon>Bacillota</taxon>
        <taxon>Clostridia</taxon>
        <taxon>Lachnospirales</taxon>
        <taxon>Lachnospiraceae</taxon>
        <taxon>Lachnospiraceae incertae sedis</taxon>
        <taxon>Candidatus Fimicola</taxon>
    </lineage>
</organism>
<protein>
    <submittedName>
        <fullName evidence="2">DegV family protein</fullName>
    </submittedName>
</protein>
<comment type="caution">
    <text evidence="2">The sequence shown here is derived from an EMBL/GenBank/DDBJ whole genome shotgun (WGS) entry which is preliminary data.</text>
</comment>
<evidence type="ECO:0000256" key="1">
    <source>
        <dbReference type="ARBA" id="ARBA00023121"/>
    </source>
</evidence>
<dbReference type="SUPFAM" id="SSF82549">
    <property type="entry name" value="DAK1/DegV-like"/>
    <property type="match status" value="1"/>
</dbReference>
<reference evidence="2" key="1">
    <citation type="submission" date="2020-10" db="EMBL/GenBank/DDBJ databases">
        <authorList>
            <person name="Gilroy R."/>
        </authorList>
    </citation>
    <scope>NUCLEOTIDE SEQUENCE</scope>
    <source>
        <strain evidence="2">F6-4510</strain>
    </source>
</reference>